<protein>
    <submittedName>
        <fullName evidence="2">Rhodanese-like domain-containing protein</fullName>
    </submittedName>
</protein>
<sequence length="108" mass="11628">MMREVDIQELARARAAGAVVVDVREPGEYEAGHVPGARLIPLHRLQERVVEIPKDRPIYVVCASGNRSDTATSWLTRAGVDAYSVAGGTGAWIQAGHPVVRGPREDTA</sequence>
<organism evidence="2 3">
    <name type="scientific">Prauserella oleivorans</name>
    <dbReference type="NCBI Taxonomy" id="1478153"/>
    <lineage>
        <taxon>Bacteria</taxon>
        <taxon>Bacillati</taxon>
        <taxon>Actinomycetota</taxon>
        <taxon>Actinomycetes</taxon>
        <taxon>Pseudonocardiales</taxon>
        <taxon>Pseudonocardiaceae</taxon>
        <taxon>Prauserella</taxon>
    </lineage>
</organism>
<dbReference type="SMART" id="SM00450">
    <property type="entry name" value="RHOD"/>
    <property type="match status" value="1"/>
</dbReference>
<dbReference type="PANTHER" id="PTHR43031:SF1">
    <property type="entry name" value="PYRIDINE NUCLEOTIDE-DISULPHIDE OXIDOREDUCTASE"/>
    <property type="match status" value="1"/>
</dbReference>
<evidence type="ECO:0000313" key="2">
    <source>
        <dbReference type="EMBL" id="MFD2798171.1"/>
    </source>
</evidence>
<dbReference type="PROSITE" id="PS50206">
    <property type="entry name" value="RHODANESE_3"/>
    <property type="match status" value="1"/>
</dbReference>
<accession>A0ABW5W4L8</accession>
<dbReference type="InterPro" id="IPR050229">
    <property type="entry name" value="GlpE_sulfurtransferase"/>
</dbReference>
<feature type="domain" description="Rhodanese" evidence="1">
    <location>
        <begin position="14"/>
        <end position="101"/>
    </location>
</feature>
<dbReference type="EMBL" id="JBHUOF010000002">
    <property type="protein sequence ID" value="MFD2798171.1"/>
    <property type="molecule type" value="Genomic_DNA"/>
</dbReference>
<keyword evidence="3" id="KW-1185">Reference proteome</keyword>
<comment type="caution">
    <text evidence="2">The sequence shown here is derived from an EMBL/GenBank/DDBJ whole genome shotgun (WGS) entry which is preliminary data.</text>
</comment>
<dbReference type="Pfam" id="PF00581">
    <property type="entry name" value="Rhodanese"/>
    <property type="match status" value="1"/>
</dbReference>
<dbReference type="InterPro" id="IPR001763">
    <property type="entry name" value="Rhodanese-like_dom"/>
</dbReference>
<evidence type="ECO:0000259" key="1">
    <source>
        <dbReference type="PROSITE" id="PS50206"/>
    </source>
</evidence>
<dbReference type="PANTHER" id="PTHR43031">
    <property type="entry name" value="FAD-DEPENDENT OXIDOREDUCTASE"/>
    <property type="match status" value="1"/>
</dbReference>
<dbReference type="Gene3D" id="3.40.250.10">
    <property type="entry name" value="Rhodanese-like domain"/>
    <property type="match status" value="1"/>
</dbReference>
<dbReference type="Proteomes" id="UP001597478">
    <property type="component" value="Unassembled WGS sequence"/>
</dbReference>
<dbReference type="SUPFAM" id="SSF52821">
    <property type="entry name" value="Rhodanese/Cell cycle control phosphatase"/>
    <property type="match status" value="1"/>
</dbReference>
<name>A0ABW5W4L8_9PSEU</name>
<dbReference type="InterPro" id="IPR001307">
    <property type="entry name" value="Thiosulphate_STrfase_CS"/>
</dbReference>
<evidence type="ECO:0000313" key="3">
    <source>
        <dbReference type="Proteomes" id="UP001597478"/>
    </source>
</evidence>
<dbReference type="RefSeq" id="WP_110341204.1">
    <property type="nucleotide sequence ID" value="NZ_JBHUNT010000001.1"/>
</dbReference>
<dbReference type="CDD" id="cd00158">
    <property type="entry name" value="RHOD"/>
    <property type="match status" value="1"/>
</dbReference>
<dbReference type="PROSITE" id="PS00380">
    <property type="entry name" value="RHODANESE_1"/>
    <property type="match status" value="1"/>
</dbReference>
<gene>
    <name evidence="2" type="ORF">ACFS2C_02035</name>
</gene>
<reference evidence="3" key="1">
    <citation type="journal article" date="2019" name="Int. J. Syst. Evol. Microbiol.">
        <title>The Global Catalogue of Microorganisms (GCM) 10K type strain sequencing project: providing services to taxonomists for standard genome sequencing and annotation.</title>
        <authorList>
            <consortium name="The Broad Institute Genomics Platform"/>
            <consortium name="The Broad Institute Genome Sequencing Center for Infectious Disease"/>
            <person name="Wu L."/>
            <person name="Ma J."/>
        </authorList>
    </citation>
    <scope>NUCLEOTIDE SEQUENCE [LARGE SCALE GENOMIC DNA]</scope>
    <source>
        <strain evidence="3">IBRC-M 10906</strain>
    </source>
</reference>
<proteinExistence type="predicted"/>
<dbReference type="InterPro" id="IPR036873">
    <property type="entry name" value="Rhodanese-like_dom_sf"/>
</dbReference>